<evidence type="ECO:0000313" key="2">
    <source>
        <dbReference type="EMBL" id="OUL57903.1"/>
    </source>
</evidence>
<dbReference type="PROSITE" id="PS51704">
    <property type="entry name" value="GP_PDE"/>
    <property type="match status" value="1"/>
</dbReference>
<dbReference type="SUPFAM" id="SSF51695">
    <property type="entry name" value="PLC-like phosphodiesterases"/>
    <property type="match status" value="1"/>
</dbReference>
<dbReference type="Gene3D" id="3.20.20.190">
    <property type="entry name" value="Phosphatidylinositol (PI) phosphodiesterase"/>
    <property type="match status" value="1"/>
</dbReference>
<dbReference type="RefSeq" id="WP_086744485.1">
    <property type="nucleotide sequence ID" value="NZ_MWPV01000003.1"/>
</dbReference>
<dbReference type="InterPro" id="IPR017946">
    <property type="entry name" value="PLC-like_Pdiesterase_TIM-brl"/>
</dbReference>
<dbReference type="PANTHER" id="PTHR46211:SF1">
    <property type="entry name" value="GLYCEROPHOSPHODIESTER PHOSPHODIESTERASE, CYTOPLASMIC"/>
    <property type="match status" value="1"/>
</dbReference>
<gene>
    <name evidence="2" type="ORF">B1199_10540</name>
</gene>
<accession>A0A244CQK5</accession>
<dbReference type="EMBL" id="MWPV01000003">
    <property type="protein sequence ID" value="OUL57903.1"/>
    <property type="molecule type" value="Genomic_DNA"/>
</dbReference>
<dbReference type="PANTHER" id="PTHR46211">
    <property type="entry name" value="GLYCEROPHOSPHORYL DIESTER PHOSPHODIESTERASE"/>
    <property type="match status" value="1"/>
</dbReference>
<dbReference type="Proteomes" id="UP000194841">
    <property type="component" value="Unassembled WGS sequence"/>
</dbReference>
<proteinExistence type="predicted"/>
<reference evidence="2 3" key="1">
    <citation type="submission" date="2017-02" db="EMBL/GenBank/DDBJ databases">
        <title>Pseudoalteromonas ulvae TC14 Genome.</title>
        <authorList>
            <person name="Molmeret M."/>
        </authorList>
    </citation>
    <scope>NUCLEOTIDE SEQUENCE [LARGE SCALE GENOMIC DNA]</scope>
    <source>
        <strain evidence="2">TC14</strain>
    </source>
</reference>
<dbReference type="Pfam" id="PF03009">
    <property type="entry name" value="GDPD"/>
    <property type="match status" value="1"/>
</dbReference>
<protein>
    <submittedName>
        <fullName evidence="2">Glycerophosphodiester phosphodiesterase</fullName>
    </submittedName>
</protein>
<dbReference type="OrthoDB" id="9795622at2"/>
<sequence>MKVFAHRGASGNHPENTLSAFRRALDIGVYGIEVDVQSCLDDYVIIHDAWLDRTTNGTGKVCDTSLKTIKSLDAGLGQQVSTLDEFIQFTQNQVVLNLELKHTSHLNKLAKQLLTAVESNLVSRDNLLISSFNHHQLLEMKRYLPWIKLGALTSSIPLGYAQFASDLEAYSVHVDKDFVNAEFVADAHSRGLEIYAYTVDKYDDIKRMHQLGIDGIFSNFPCKTKSFIELTKLE</sequence>
<dbReference type="GO" id="GO:0006629">
    <property type="term" value="P:lipid metabolic process"/>
    <property type="evidence" value="ECO:0007669"/>
    <property type="project" value="InterPro"/>
</dbReference>
<organism evidence="2 3">
    <name type="scientific">Pseudoalteromonas ulvae</name>
    <dbReference type="NCBI Taxonomy" id="107327"/>
    <lineage>
        <taxon>Bacteria</taxon>
        <taxon>Pseudomonadati</taxon>
        <taxon>Pseudomonadota</taxon>
        <taxon>Gammaproteobacteria</taxon>
        <taxon>Alteromonadales</taxon>
        <taxon>Pseudoalteromonadaceae</taxon>
        <taxon>Pseudoalteromonas</taxon>
    </lineage>
</organism>
<dbReference type="AlphaFoldDB" id="A0A244CQK5"/>
<evidence type="ECO:0000313" key="3">
    <source>
        <dbReference type="Proteomes" id="UP000194841"/>
    </source>
</evidence>
<keyword evidence="3" id="KW-1185">Reference proteome</keyword>
<comment type="caution">
    <text evidence="2">The sequence shown here is derived from an EMBL/GenBank/DDBJ whole genome shotgun (WGS) entry which is preliminary data.</text>
</comment>
<dbReference type="InterPro" id="IPR030395">
    <property type="entry name" value="GP_PDE_dom"/>
</dbReference>
<evidence type="ECO:0000259" key="1">
    <source>
        <dbReference type="PROSITE" id="PS51704"/>
    </source>
</evidence>
<feature type="domain" description="GP-PDE" evidence="1">
    <location>
        <begin position="1"/>
        <end position="228"/>
    </location>
</feature>
<dbReference type="GO" id="GO:0008081">
    <property type="term" value="F:phosphoric diester hydrolase activity"/>
    <property type="evidence" value="ECO:0007669"/>
    <property type="project" value="InterPro"/>
</dbReference>
<name>A0A244CQK5_PSEDV</name>